<dbReference type="AlphaFoldDB" id="A0A9Q1EUF2"/>
<feature type="disulfide bond" evidence="9">
    <location>
        <begin position="152"/>
        <end position="178"/>
    </location>
</feature>
<evidence type="ECO:0000256" key="10">
    <source>
        <dbReference type="RuleBase" id="RU361218"/>
    </source>
</evidence>
<evidence type="ECO:0000256" key="8">
    <source>
        <dbReference type="ARBA" id="ARBA00054958"/>
    </source>
</evidence>
<dbReference type="EMBL" id="JAINUF010000012">
    <property type="protein sequence ID" value="KAJ8345199.1"/>
    <property type="molecule type" value="Genomic_DNA"/>
</dbReference>
<evidence type="ECO:0000313" key="11">
    <source>
        <dbReference type="EMBL" id="KAJ8345199.1"/>
    </source>
</evidence>
<keyword evidence="4 10" id="KW-1133">Transmembrane helix</keyword>
<evidence type="ECO:0000313" key="12">
    <source>
        <dbReference type="Proteomes" id="UP001152622"/>
    </source>
</evidence>
<comment type="subcellular location">
    <subcellularLocation>
        <location evidence="1">Endomembrane system</location>
        <topology evidence="1">Multi-pass membrane protein</topology>
    </subcellularLocation>
    <subcellularLocation>
        <location evidence="10">Membrane</location>
        <topology evidence="10">Multi-pass membrane protein</topology>
    </subcellularLocation>
</comment>
<evidence type="ECO:0000256" key="2">
    <source>
        <dbReference type="ARBA" id="ARBA00006840"/>
    </source>
</evidence>
<keyword evidence="5 10" id="KW-0472">Membrane</keyword>
<keyword evidence="3 10" id="KW-0812">Transmembrane</keyword>
<dbReference type="InterPro" id="IPR018499">
    <property type="entry name" value="Tetraspanin/Peripherin"/>
</dbReference>
<organism evidence="11 12">
    <name type="scientific">Synaphobranchus kaupii</name>
    <name type="common">Kaup's arrowtooth eel</name>
    <dbReference type="NCBI Taxonomy" id="118154"/>
    <lineage>
        <taxon>Eukaryota</taxon>
        <taxon>Metazoa</taxon>
        <taxon>Chordata</taxon>
        <taxon>Craniata</taxon>
        <taxon>Vertebrata</taxon>
        <taxon>Euteleostomi</taxon>
        <taxon>Actinopterygii</taxon>
        <taxon>Neopterygii</taxon>
        <taxon>Teleostei</taxon>
        <taxon>Anguilliformes</taxon>
        <taxon>Synaphobranchidae</taxon>
        <taxon>Synaphobranchus</taxon>
    </lineage>
</organism>
<dbReference type="PANTHER" id="PTHR19282:SF216">
    <property type="entry name" value="TETRASPANIN-1"/>
    <property type="match status" value="1"/>
</dbReference>
<reference evidence="11" key="1">
    <citation type="journal article" date="2023" name="Science">
        <title>Genome structures resolve the early diversification of teleost fishes.</title>
        <authorList>
            <person name="Parey E."/>
            <person name="Louis A."/>
            <person name="Montfort J."/>
            <person name="Bouchez O."/>
            <person name="Roques C."/>
            <person name="Iampietro C."/>
            <person name="Lluch J."/>
            <person name="Castinel A."/>
            <person name="Donnadieu C."/>
            <person name="Desvignes T."/>
            <person name="Floi Bucao C."/>
            <person name="Jouanno E."/>
            <person name="Wen M."/>
            <person name="Mejri S."/>
            <person name="Dirks R."/>
            <person name="Jansen H."/>
            <person name="Henkel C."/>
            <person name="Chen W.J."/>
            <person name="Zahm M."/>
            <person name="Cabau C."/>
            <person name="Klopp C."/>
            <person name="Thompson A.W."/>
            <person name="Robinson-Rechavi M."/>
            <person name="Braasch I."/>
            <person name="Lecointre G."/>
            <person name="Bobe J."/>
            <person name="Postlethwait J.H."/>
            <person name="Berthelot C."/>
            <person name="Roest Crollius H."/>
            <person name="Guiguen Y."/>
        </authorList>
    </citation>
    <scope>NUCLEOTIDE SEQUENCE</scope>
    <source>
        <strain evidence="11">WJC10195</strain>
    </source>
</reference>
<dbReference type="GO" id="GO:0012505">
    <property type="term" value="C:endomembrane system"/>
    <property type="evidence" value="ECO:0007669"/>
    <property type="project" value="UniProtKB-SubCell"/>
</dbReference>
<dbReference type="PANTHER" id="PTHR19282">
    <property type="entry name" value="TETRASPANIN"/>
    <property type="match status" value="1"/>
</dbReference>
<evidence type="ECO:0000256" key="6">
    <source>
        <dbReference type="ARBA" id="ARBA00023180"/>
    </source>
</evidence>
<comment type="subunit">
    <text evidence="7">Interacts with SLC19A2. Interacts with NTRK1/TRKA.</text>
</comment>
<evidence type="ECO:0000256" key="9">
    <source>
        <dbReference type="PIRSR" id="PIRSR002419-1"/>
    </source>
</evidence>
<feature type="transmembrane region" description="Helical" evidence="10">
    <location>
        <begin position="87"/>
        <end position="110"/>
    </location>
</feature>
<keyword evidence="6" id="KW-0325">Glycoprotein</keyword>
<evidence type="ECO:0000256" key="7">
    <source>
        <dbReference type="ARBA" id="ARBA00046464"/>
    </source>
</evidence>
<evidence type="ECO:0000256" key="5">
    <source>
        <dbReference type="ARBA" id="ARBA00023136"/>
    </source>
</evidence>
<comment type="caution">
    <text evidence="11">The sequence shown here is derived from an EMBL/GenBank/DDBJ whole genome shotgun (WGS) entry which is preliminary data.</text>
</comment>
<feature type="transmembrane region" description="Helical" evidence="10">
    <location>
        <begin position="192"/>
        <end position="214"/>
    </location>
</feature>
<evidence type="ECO:0000256" key="1">
    <source>
        <dbReference type="ARBA" id="ARBA00004127"/>
    </source>
</evidence>
<dbReference type="InterPro" id="IPR000301">
    <property type="entry name" value="Tetraspanin_animals"/>
</dbReference>
<dbReference type="PRINTS" id="PR00259">
    <property type="entry name" value="TMFOUR"/>
</dbReference>
<keyword evidence="12" id="KW-1185">Reference proteome</keyword>
<dbReference type="Gene3D" id="1.10.1450.10">
    <property type="entry name" value="Tetraspanin"/>
    <property type="match status" value="1"/>
</dbReference>
<dbReference type="SUPFAM" id="SSF48652">
    <property type="entry name" value="Tetraspanin"/>
    <property type="match status" value="1"/>
</dbReference>
<name>A0A9Q1EUF2_SYNKA</name>
<proteinExistence type="inferred from homology"/>
<keyword evidence="9" id="KW-1015">Disulfide bond</keyword>
<evidence type="ECO:0000256" key="4">
    <source>
        <dbReference type="ARBA" id="ARBA00022989"/>
    </source>
</evidence>
<dbReference type="PIRSF" id="PIRSF002419">
    <property type="entry name" value="Tetraspanin"/>
    <property type="match status" value="1"/>
</dbReference>
<dbReference type="GO" id="GO:0005886">
    <property type="term" value="C:plasma membrane"/>
    <property type="evidence" value="ECO:0007669"/>
    <property type="project" value="TreeGrafter"/>
</dbReference>
<protein>
    <recommendedName>
        <fullName evidence="10">Tetraspanin</fullName>
    </recommendedName>
</protein>
<evidence type="ECO:0000256" key="3">
    <source>
        <dbReference type="ARBA" id="ARBA00022692"/>
    </source>
</evidence>
<sequence length="228" mass="24172">MALDDCGQMSKCIVILFNIIIGIVGCAMLGLGVWLRFSSETRGFFDIDLNTKQFVIGVTVLIVLGIILLLLSALGHCGACSGNRSALGVYASLLVVLAGVIIAAGVLAFINSDEVGQQLAAFYNTVYLQYLNKGGEQSLAVTLELFHNALDCCGIGLPLEVLIQETCSGQSILNTPGCPSAIETLFRKNAGVMLGCFLGTAAVMICALVCGIIMSQQLKRYRLPVPIY</sequence>
<accession>A0A9Q1EUF2</accession>
<dbReference type="Proteomes" id="UP001152622">
    <property type="component" value="Chromosome 12"/>
</dbReference>
<dbReference type="Pfam" id="PF00335">
    <property type="entry name" value="Tetraspanin"/>
    <property type="match status" value="1"/>
</dbReference>
<feature type="transmembrane region" description="Helical" evidence="10">
    <location>
        <begin position="12"/>
        <end position="34"/>
    </location>
</feature>
<gene>
    <name evidence="11" type="ORF">SKAU_G00293920</name>
</gene>
<dbReference type="InterPro" id="IPR008952">
    <property type="entry name" value="Tetraspanin_EC2_sf"/>
</dbReference>
<feature type="transmembrane region" description="Helical" evidence="10">
    <location>
        <begin position="54"/>
        <end position="75"/>
    </location>
</feature>
<feature type="disulfide bond" evidence="9">
    <location>
        <begin position="153"/>
        <end position="167"/>
    </location>
</feature>
<comment type="function">
    <text evidence="8">Structural component of specialized membrane microdomains known as tetraspanin-enriched microdomains (TERMs), which act as platforms for receptor clustering and signaling. Participates thereby in diverse biological functions such as cell signal transduction, adhesion, migration and protein trafficking. Regulates neuronal differentiation in response to NGF by facilitating NGF-mediated activation of NTRK1/TRKA receptor tyrosine kinase and subsequent downstream signaling pathways. Plays a role in the inhibition of TNFalpha-induced apoptosis. Mechanistically, inhibits the NF-kappa-B signaling pathway by blocking phosphorylation of CHUK. Also promotes the stability of the thiamine transporter 1/SLC19A2 in intestinal epithelial cells leading to an increase of thiamine uptake process.</text>
</comment>
<comment type="similarity">
    <text evidence="2 10">Belongs to the tetraspanin (TM4SF) family.</text>
</comment>
<dbReference type="OrthoDB" id="438211at2759"/>